<evidence type="ECO:0000256" key="4">
    <source>
        <dbReference type="ARBA" id="ARBA00022695"/>
    </source>
</evidence>
<keyword evidence="11 12" id="KW-0804">Transcription</keyword>
<dbReference type="Gene3D" id="3.90.580.10">
    <property type="entry name" value="Zinc finger, CHC2-type domain"/>
    <property type="match status" value="1"/>
</dbReference>
<sequence>MIPHDFIDELLARVDLVDVVGKRLKLKKSGANYFACCPFHGEKTPSFSVSPAKQFYHCFGCGAHGTAITFLMEYEGLGFVDAVEALATETGLKVPRAQGAISAAEAAQQKSERQLLLEVHAKAADFYRRSLERSPKARAYLEQRGILPATVERFGLGYAPSEWQALSAIFPHYGEPLLEKAGLVIANPDSGKRYDRFRDRLIFPIHDRQGKIIAFGGRSLDGGEPKYLNSPETPLFEKGRTLYGLALARDGIREAGFALVTEGYVDVIMLAQHGLTNAVAALGTATTAEHVRTLLALTDQIVFCFDGDEAGRRAAWRALENALEALKDDSRLRFVFLPPEHDPDSFVRAQGADAFRALLAEAAKPLTTYLFDELTRGEDLHTAEGRARLAHLAKPLIAKVRAPMLRLQLEKELAERTGLAVETLHEWIPPAQETAAPALRSTTRHARRPGRRAPLPLAALLLRLLIAHPLLAARLRVDLLPLDEPEPEWRASAALIDAIDVGTLDERSTTAIIVEHFRGSEHGEVLARHAAAILEETIPWEDPESTLADIIQRLRLRRVEREIVTLSALSRQRKLTPEETVHLGELFREKVRLMTAGARPEAAPDMATSHPP</sequence>
<dbReference type="Pfam" id="PF13155">
    <property type="entry name" value="Toprim_2"/>
    <property type="match status" value="1"/>
</dbReference>
<dbReference type="CDD" id="cd03364">
    <property type="entry name" value="TOPRIM_DnaG_primases"/>
    <property type="match status" value="1"/>
</dbReference>
<evidence type="ECO:0000256" key="10">
    <source>
        <dbReference type="ARBA" id="ARBA00023125"/>
    </source>
</evidence>
<dbReference type="InterPro" id="IPR006171">
    <property type="entry name" value="TOPRIM_dom"/>
</dbReference>
<dbReference type="HAMAP" id="MF_00974">
    <property type="entry name" value="DNA_primase_DnaG"/>
    <property type="match status" value="1"/>
</dbReference>
<dbReference type="RefSeq" id="WP_169115835.1">
    <property type="nucleotide sequence ID" value="NZ_JAAAUB010000006.1"/>
</dbReference>
<dbReference type="InterPro" id="IPR036977">
    <property type="entry name" value="DNA_primase_Znf_CHC2"/>
</dbReference>
<dbReference type="NCBIfam" id="TIGR01391">
    <property type="entry name" value="dnaG"/>
    <property type="match status" value="1"/>
</dbReference>
<evidence type="ECO:0000256" key="11">
    <source>
        <dbReference type="ARBA" id="ARBA00023163"/>
    </source>
</evidence>
<evidence type="ECO:0000256" key="1">
    <source>
        <dbReference type="ARBA" id="ARBA00022478"/>
    </source>
</evidence>
<dbReference type="PROSITE" id="PS50880">
    <property type="entry name" value="TOPRIM"/>
    <property type="match status" value="1"/>
</dbReference>
<dbReference type="InterPro" id="IPR002694">
    <property type="entry name" value="Znf_CHC2"/>
</dbReference>
<dbReference type="PANTHER" id="PTHR30313:SF2">
    <property type="entry name" value="DNA PRIMASE"/>
    <property type="match status" value="1"/>
</dbReference>
<evidence type="ECO:0000256" key="3">
    <source>
        <dbReference type="ARBA" id="ARBA00022679"/>
    </source>
</evidence>
<comment type="catalytic activity">
    <reaction evidence="12">
        <text>ssDNA + n NTP = ssDNA/pppN(pN)n-1 hybrid + (n-1) diphosphate.</text>
        <dbReference type="EC" id="2.7.7.101"/>
    </reaction>
</comment>
<dbReference type="Gene3D" id="1.10.860.10">
    <property type="entry name" value="DNAb Helicase, Chain A"/>
    <property type="match status" value="1"/>
</dbReference>
<comment type="similarity">
    <text evidence="12 13">Belongs to the DnaG primase family.</text>
</comment>
<keyword evidence="2 12" id="KW-0639">Primosome</keyword>
<evidence type="ECO:0000256" key="2">
    <source>
        <dbReference type="ARBA" id="ARBA00022515"/>
    </source>
</evidence>
<dbReference type="SMART" id="SM00766">
    <property type="entry name" value="DnaG_DnaB_bind"/>
    <property type="match status" value="1"/>
</dbReference>
<dbReference type="EMBL" id="JAAAUB010000006">
    <property type="protein sequence ID" value="NMH16608.1"/>
    <property type="molecule type" value="Genomic_DNA"/>
</dbReference>
<feature type="zinc finger region" description="CHC2-type" evidence="12">
    <location>
        <begin position="37"/>
        <end position="61"/>
    </location>
</feature>
<evidence type="ECO:0000313" key="16">
    <source>
        <dbReference type="Proteomes" id="UP000669605"/>
    </source>
</evidence>
<name>A0ABX1QKW4_9PROT</name>
<dbReference type="SUPFAM" id="SSF117023">
    <property type="entry name" value="DNA primase DnaG, C-terminal domain"/>
    <property type="match status" value="1"/>
</dbReference>
<evidence type="ECO:0000256" key="12">
    <source>
        <dbReference type="HAMAP-Rule" id="MF_00974"/>
    </source>
</evidence>
<dbReference type="InterPro" id="IPR034151">
    <property type="entry name" value="TOPRIM_DnaG_bac"/>
</dbReference>
<accession>A0ABX1QKW4</accession>
<evidence type="ECO:0000256" key="6">
    <source>
        <dbReference type="ARBA" id="ARBA00022723"/>
    </source>
</evidence>
<comment type="function">
    <text evidence="12 13">RNA polymerase that catalyzes the synthesis of short RNA molecules used as primers for DNA polymerase during DNA replication.</text>
</comment>
<reference evidence="15 16" key="1">
    <citation type="journal article" date="2020" name="Curr. Microbiol.">
        <title>Tepidiphilus baoligensis sp. nov., a Novel Bacterium of the Family Hydrogenophilaceae Isolated from an Oil Reservoir.</title>
        <authorList>
            <person name="Zhang X."/>
            <person name="Wang G."/>
            <person name="Ma X."/>
            <person name="Yu J."/>
            <person name="You J."/>
            <person name="Xue Y."/>
            <person name="Ma Y."/>
        </authorList>
    </citation>
    <scope>NUCLEOTIDE SEQUENCE [LARGE SCALE GENOMIC DNA]</scope>
    <source>
        <strain evidence="15 16">B18-69</strain>
    </source>
</reference>
<evidence type="ECO:0000259" key="14">
    <source>
        <dbReference type="PROSITE" id="PS50880"/>
    </source>
</evidence>
<comment type="caution">
    <text evidence="15">The sequence shown here is derived from an EMBL/GenBank/DDBJ whole genome shotgun (WGS) entry which is preliminary data.</text>
</comment>
<dbReference type="Pfam" id="PF08275">
    <property type="entry name" value="DNAG_N"/>
    <property type="match status" value="1"/>
</dbReference>
<evidence type="ECO:0000256" key="9">
    <source>
        <dbReference type="ARBA" id="ARBA00022842"/>
    </source>
</evidence>
<keyword evidence="16" id="KW-1185">Reference proteome</keyword>
<comment type="subunit">
    <text evidence="12">Monomer. Interacts with DnaB.</text>
</comment>
<dbReference type="SMART" id="SM00493">
    <property type="entry name" value="TOPRIM"/>
    <property type="match status" value="1"/>
</dbReference>
<keyword evidence="1 12" id="KW-0240">DNA-directed RNA polymerase</keyword>
<proteinExistence type="inferred from homology"/>
<protein>
    <recommendedName>
        <fullName evidence="12 13">DNA primase</fullName>
        <ecNumber evidence="12">2.7.7.101</ecNumber>
    </recommendedName>
</protein>
<dbReference type="PANTHER" id="PTHR30313">
    <property type="entry name" value="DNA PRIMASE"/>
    <property type="match status" value="1"/>
</dbReference>
<dbReference type="EC" id="2.7.7.101" evidence="12"/>
<evidence type="ECO:0000256" key="13">
    <source>
        <dbReference type="PIRNR" id="PIRNR002811"/>
    </source>
</evidence>
<keyword evidence="3 12" id="KW-0808">Transferase</keyword>
<dbReference type="InterPro" id="IPR037068">
    <property type="entry name" value="DNA_primase_core_N_sf"/>
</dbReference>
<keyword evidence="7 12" id="KW-0863">Zinc-finger</keyword>
<evidence type="ECO:0000256" key="5">
    <source>
        <dbReference type="ARBA" id="ARBA00022705"/>
    </source>
</evidence>
<organism evidence="15 16">
    <name type="scientific">Tepidiphilus baoligensis</name>
    <dbReference type="NCBI Taxonomy" id="2698687"/>
    <lineage>
        <taxon>Bacteria</taxon>
        <taxon>Pseudomonadati</taxon>
        <taxon>Pseudomonadota</taxon>
        <taxon>Hydrogenophilia</taxon>
        <taxon>Hydrogenophilales</taxon>
        <taxon>Hydrogenophilaceae</taxon>
        <taxon>Tepidiphilus</taxon>
    </lineage>
</organism>
<feature type="domain" description="Toprim" evidence="14">
    <location>
        <begin position="256"/>
        <end position="338"/>
    </location>
</feature>
<dbReference type="Gene3D" id="3.40.1360.10">
    <property type="match status" value="1"/>
</dbReference>
<dbReference type="SUPFAM" id="SSF56731">
    <property type="entry name" value="DNA primase core"/>
    <property type="match status" value="1"/>
</dbReference>
<dbReference type="Proteomes" id="UP000669605">
    <property type="component" value="Unassembled WGS sequence"/>
</dbReference>
<gene>
    <name evidence="12" type="primary">dnaG</name>
    <name evidence="15" type="ORF">GV368_05735</name>
</gene>
<evidence type="ECO:0000256" key="7">
    <source>
        <dbReference type="ARBA" id="ARBA00022771"/>
    </source>
</evidence>
<dbReference type="PIRSF" id="PIRSF002811">
    <property type="entry name" value="DnaG"/>
    <property type="match status" value="1"/>
</dbReference>
<dbReference type="InterPro" id="IPR006295">
    <property type="entry name" value="DNA_primase_DnaG"/>
</dbReference>
<evidence type="ECO:0000313" key="15">
    <source>
        <dbReference type="EMBL" id="NMH16608.1"/>
    </source>
</evidence>
<dbReference type="Pfam" id="PF10410">
    <property type="entry name" value="DnaB_bind"/>
    <property type="match status" value="1"/>
</dbReference>
<keyword evidence="8 12" id="KW-0862">Zinc</keyword>
<dbReference type="SUPFAM" id="SSF57783">
    <property type="entry name" value="Zinc beta-ribbon"/>
    <property type="match status" value="1"/>
</dbReference>
<dbReference type="Pfam" id="PF01807">
    <property type="entry name" value="Zn_ribbon_DnaG"/>
    <property type="match status" value="1"/>
</dbReference>
<keyword evidence="6 12" id="KW-0479">Metal-binding</keyword>
<evidence type="ECO:0000256" key="8">
    <source>
        <dbReference type="ARBA" id="ARBA00022833"/>
    </source>
</evidence>
<keyword evidence="5 12" id="KW-0235">DNA replication</keyword>
<dbReference type="InterPro" id="IPR013264">
    <property type="entry name" value="DNAG_N"/>
</dbReference>
<comment type="cofactor">
    <cofactor evidence="12 13">
        <name>Zn(2+)</name>
        <dbReference type="ChEBI" id="CHEBI:29105"/>
    </cofactor>
    <text evidence="12 13">Binds 1 zinc ion per monomer.</text>
</comment>
<dbReference type="InterPro" id="IPR050219">
    <property type="entry name" value="DnaG_primase"/>
</dbReference>
<keyword evidence="10 12" id="KW-0238">DNA-binding</keyword>
<dbReference type="SMART" id="SM00400">
    <property type="entry name" value="ZnF_CHCC"/>
    <property type="match status" value="1"/>
</dbReference>
<keyword evidence="9" id="KW-0460">Magnesium</keyword>
<dbReference type="InterPro" id="IPR016136">
    <property type="entry name" value="DNA_helicase_N/primase_C"/>
</dbReference>
<dbReference type="InterPro" id="IPR013173">
    <property type="entry name" value="DNA_primase_DnaG_DnaB-bd_dom"/>
</dbReference>
<dbReference type="Pfam" id="PF08278">
    <property type="entry name" value="DnaG_DnaB_bind"/>
    <property type="match status" value="1"/>
</dbReference>
<dbReference type="Gene3D" id="1.20.50.20">
    <property type="entry name" value="DnaG, RNA polymerase domain, helical bundle"/>
    <property type="match status" value="1"/>
</dbReference>
<dbReference type="Gene3D" id="3.90.980.10">
    <property type="entry name" value="DNA primase, catalytic core, N-terminal domain"/>
    <property type="match status" value="1"/>
</dbReference>
<keyword evidence="4 12" id="KW-0548">Nucleotidyltransferase</keyword>
<dbReference type="InterPro" id="IPR019475">
    <property type="entry name" value="DNA_primase_DnaB-bd"/>
</dbReference>
<comment type="domain">
    <text evidence="12">Contains an N-terminal zinc-binding domain, a central core domain that contains the primase activity, and a C-terminal DnaB-binding domain.</text>
</comment>
<dbReference type="InterPro" id="IPR030846">
    <property type="entry name" value="DnaG_bac"/>
</dbReference>